<sequence length="172" mass="18394">MSDQYVGEIRMFAGNYPPVGWAFCDGTTLPINGYEALYSLIGTTYGGDGQTNFKLPDLRGRLPVHMGKNPQTQTTYNLGQQGGTEKVTLTEGQLPQHTHMLNAQSAPGTLSNPSNAFWAKGSLKQYSTAEPDSAMNAAAISSEGGGQPHNNMMPFLTVSFIIATEGLYPSQG</sequence>
<organism evidence="2 3">
    <name type="scientific">Paenibacillus cineris</name>
    <dbReference type="NCBI Taxonomy" id="237530"/>
    <lineage>
        <taxon>Bacteria</taxon>
        <taxon>Bacillati</taxon>
        <taxon>Bacillota</taxon>
        <taxon>Bacilli</taxon>
        <taxon>Bacillales</taxon>
        <taxon>Paenibacillaceae</taxon>
        <taxon>Paenibacillus</taxon>
    </lineage>
</organism>
<proteinExistence type="predicted"/>
<dbReference type="SUPFAM" id="SSF88874">
    <property type="entry name" value="Receptor-binding domain of short tail fibre protein gp12"/>
    <property type="match status" value="1"/>
</dbReference>
<evidence type="ECO:0000313" key="2">
    <source>
        <dbReference type="EMBL" id="GIO56673.1"/>
    </source>
</evidence>
<protein>
    <submittedName>
        <fullName evidence="2">Tail Collar domain-containing protein</fullName>
    </submittedName>
</protein>
<gene>
    <name evidence="2" type="ORF">J21TS7_49910</name>
</gene>
<evidence type="ECO:0000313" key="3">
    <source>
        <dbReference type="Proteomes" id="UP000676601"/>
    </source>
</evidence>
<dbReference type="EMBL" id="BORU01000003">
    <property type="protein sequence ID" value="GIO56673.1"/>
    <property type="molecule type" value="Genomic_DNA"/>
</dbReference>
<dbReference type="CDD" id="cd22641">
    <property type="entry name" value="C24-like"/>
    <property type="match status" value="1"/>
</dbReference>
<evidence type="ECO:0000259" key="1">
    <source>
        <dbReference type="Pfam" id="PF07484"/>
    </source>
</evidence>
<name>A0ABQ4LJH5_9BACL</name>
<feature type="domain" description="Phage tail collar" evidence="1">
    <location>
        <begin position="7"/>
        <end position="63"/>
    </location>
</feature>
<dbReference type="Gene3D" id="3.90.1340.10">
    <property type="entry name" value="Phage tail collar domain"/>
    <property type="match status" value="1"/>
</dbReference>
<comment type="caution">
    <text evidence="2">The sequence shown here is derived from an EMBL/GenBank/DDBJ whole genome shotgun (WGS) entry which is preliminary data.</text>
</comment>
<accession>A0ABQ4LJH5</accession>
<dbReference type="InterPro" id="IPR011083">
    <property type="entry name" value="Phage_tail_collar_dom"/>
</dbReference>
<reference evidence="2 3" key="1">
    <citation type="submission" date="2021-03" db="EMBL/GenBank/DDBJ databases">
        <title>Antimicrobial resistance genes in bacteria isolated from Japanese honey, and their potential for conferring macrolide and lincosamide resistance in the American foulbrood pathogen Paenibacillus larvae.</title>
        <authorList>
            <person name="Okamoto M."/>
            <person name="Kumagai M."/>
            <person name="Kanamori H."/>
            <person name="Takamatsu D."/>
        </authorList>
    </citation>
    <scope>NUCLEOTIDE SEQUENCE [LARGE SCALE GENOMIC DNA]</scope>
    <source>
        <strain evidence="2 3">J21TS7</strain>
    </source>
</reference>
<dbReference type="Pfam" id="PF07484">
    <property type="entry name" value="Collar"/>
    <property type="match status" value="1"/>
</dbReference>
<dbReference type="InterPro" id="IPR037053">
    <property type="entry name" value="Phage_tail_collar_dom_sf"/>
</dbReference>
<dbReference type="RefSeq" id="WP_145140817.1">
    <property type="nucleotide sequence ID" value="NZ_BORU01000003.1"/>
</dbReference>
<dbReference type="Proteomes" id="UP000676601">
    <property type="component" value="Unassembled WGS sequence"/>
</dbReference>
<keyword evidence="3" id="KW-1185">Reference proteome</keyword>